<reference evidence="1 2" key="1">
    <citation type="submission" date="2020-03" db="EMBL/GenBank/DDBJ databases">
        <title>Genomic Encyclopedia of Type Strains, Phase IV (KMG-IV): sequencing the most valuable type-strain genomes for metagenomic binning, comparative biology and taxonomic classification.</title>
        <authorList>
            <person name="Goeker M."/>
        </authorList>
    </citation>
    <scope>NUCLEOTIDE SEQUENCE [LARGE SCALE GENOMIC DNA]</scope>
    <source>
        <strain evidence="1 2">DSM 101599</strain>
    </source>
</reference>
<dbReference type="PROSITE" id="PS51257">
    <property type="entry name" value="PROKAR_LIPOPROTEIN"/>
    <property type="match status" value="1"/>
</dbReference>
<dbReference type="RefSeq" id="WP_167188847.1">
    <property type="nucleotide sequence ID" value="NZ_JAASQL010000003.1"/>
</dbReference>
<evidence type="ECO:0000313" key="2">
    <source>
        <dbReference type="Proteomes" id="UP000745859"/>
    </source>
</evidence>
<comment type="caution">
    <text evidence="1">The sequence shown here is derived from an EMBL/GenBank/DDBJ whole genome shotgun (WGS) entry which is preliminary data.</text>
</comment>
<dbReference type="SUPFAM" id="SSF49785">
    <property type="entry name" value="Galactose-binding domain-like"/>
    <property type="match status" value="1"/>
</dbReference>
<dbReference type="InterPro" id="IPR008979">
    <property type="entry name" value="Galactose-bd-like_sf"/>
</dbReference>
<gene>
    <name evidence="1" type="ORF">FHR24_002352</name>
</gene>
<name>A0ABX0UEK8_9FLAO</name>
<protein>
    <recommendedName>
        <fullName evidence="3">CBM-cenC domain-containing protein</fullName>
    </recommendedName>
</protein>
<sequence>MNIKYIKWLVCSLTLIFFACKEDSIISIPSHKLTLNSSENNGNRTEVGARVSLGDISTGIESRKWTIEEGVADIIDADNNTESTASVLNFRFLKTGTQNVTLSQVFKENAYVGVEDEVNSGEKEFEEIFTFEVLEQIQLSNLEAAVLDSNGNTEKLLTLENDALNEVSAGKTVRYSFDVVGQPETIVAESGDANAIEGSEIIDLENNKASIDVKYSKVKNYDVSLTASRLNPVGNGALAFTNLITIVGSTEPVTLESTSIVNGKITLAFSREMEASSVNTGDFSITLKNKSNVTIPASIQNVAVQSGDATLVDLTLNGETVYDDDIATVSYTKGSFATTDGVLLESFTNQQAISGGDNILVDTDYDFDFEKSGTGIENWRSNTTFCGPCIAENSSYEYSTEQAKTGSTSLKLNVLQGGVAALVNTTTSGVDIEYPIVNGQTYEIGLWAYVPASHNFGPSQVNIRTFTNDGSGALDPGFPSLILNNSTPKDTWVYGSVTASFNSTSAKLIMRIRNNIAGPVQPLSIYLDNITIKAVNPRP</sequence>
<evidence type="ECO:0000313" key="1">
    <source>
        <dbReference type="EMBL" id="NIJ45881.1"/>
    </source>
</evidence>
<dbReference type="EMBL" id="JAASQL010000003">
    <property type="protein sequence ID" value="NIJ45881.1"/>
    <property type="molecule type" value="Genomic_DNA"/>
</dbReference>
<accession>A0ABX0UEK8</accession>
<keyword evidence="2" id="KW-1185">Reference proteome</keyword>
<dbReference type="Gene3D" id="2.60.120.260">
    <property type="entry name" value="Galactose-binding domain-like"/>
    <property type="match status" value="1"/>
</dbReference>
<organism evidence="1 2">
    <name type="scientific">Wenyingzhuangia heitensis</name>
    <dbReference type="NCBI Taxonomy" id="1487859"/>
    <lineage>
        <taxon>Bacteria</taxon>
        <taxon>Pseudomonadati</taxon>
        <taxon>Bacteroidota</taxon>
        <taxon>Flavobacteriia</taxon>
        <taxon>Flavobacteriales</taxon>
        <taxon>Flavobacteriaceae</taxon>
        <taxon>Wenyingzhuangia</taxon>
    </lineage>
</organism>
<proteinExistence type="predicted"/>
<dbReference type="Proteomes" id="UP000745859">
    <property type="component" value="Unassembled WGS sequence"/>
</dbReference>
<evidence type="ECO:0008006" key="3">
    <source>
        <dbReference type="Google" id="ProtNLM"/>
    </source>
</evidence>